<dbReference type="SUPFAM" id="SSF54285">
    <property type="entry name" value="MoaD/ThiS"/>
    <property type="match status" value="1"/>
</dbReference>
<reference evidence="1" key="2">
    <citation type="journal article" date="2014" name="ISME J.">
        <title>Microbial stratification in low pH oxic and suboxic macroscopic growths along an acid mine drainage.</title>
        <authorList>
            <person name="Mendez-Garcia C."/>
            <person name="Mesa V."/>
            <person name="Sprenger R.R."/>
            <person name="Richter M."/>
            <person name="Diez M.S."/>
            <person name="Solano J."/>
            <person name="Bargiela R."/>
            <person name="Golyshina O.V."/>
            <person name="Manteca A."/>
            <person name="Ramos J.L."/>
            <person name="Gallego J.R."/>
            <person name="Llorente I."/>
            <person name="Martins Dos Santos V.A."/>
            <person name="Jensen O.N."/>
            <person name="Pelaez A.I."/>
            <person name="Sanchez J."/>
            <person name="Ferrer M."/>
        </authorList>
    </citation>
    <scope>NUCLEOTIDE SEQUENCE</scope>
</reference>
<dbReference type="InterPro" id="IPR016155">
    <property type="entry name" value="Mopterin_synth/thiamin_S_b"/>
</dbReference>
<dbReference type="Gene3D" id="3.10.20.30">
    <property type="match status" value="1"/>
</dbReference>
<gene>
    <name evidence="1" type="ORF">B1B_09894</name>
</gene>
<dbReference type="PANTHER" id="PTHR38031:SF1">
    <property type="entry name" value="SULFUR CARRIER PROTEIN CYSO"/>
    <property type="match status" value="1"/>
</dbReference>
<evidence type="ECO:0000313" key="1">
    <source>
        <dbReference type="EMBL" id="EQD54007.1"/>
    </source>
</evidence>
<dbReference type="InterPro" id="IPR003749">
    <property type="entry name" value="ThiS/MoaD-like"/>
</dbReference>
<organism evidence="1">
    <name type="scientific">mine drainage metagenome</name>
    <dbReference type="NCBI Taxonomy" id="410659"/>
    <lineage>
        <taxon>unclassified sequences</taxon>
        <taxon>metagenomes</taxon>
        <taxon>ecological metagenomes</taxon>
    </lineage>
</organism>
<dbReference type="InterPro" id="IPR052045">
    <property type="entry name" value="Sulfur_Carrier/Prot_Modifier"/>
</dbReference>
<reference evidence="1" key="1">
    <citation type="submission" date="2013-08" db="EMBL/GenBank/DDBJ databases">
        <authorList>
            <person name="Mendez C."/>
            <person name="Richter M."/>
            <person name="Ferrer M."/>
            <person name="Sanchez J."/>
        </authorList>
    </citation>
    <scope>NUCLEOTIDE SEQUENCE</scope>
</reference>
<sequence length="89" mass="10162">MAMVRLDGMLSEFLRRRTVDSRAPTVDALLEELETDFPRLQHRLRDETRQLRPFVRVYVNGEEIGSLRGVATPLSARDTVEILHSIQGG</sequence>
<dbReference type="Pfam" id="PF02597">
    <property type="entry name" value="ThiS"/>
    <property type="match status" value="1"/>
</dbReference>
<accession>T1AAE3</accession>
<comment type="caution">
    <text evidence="1">The sequence shown here is derived from an EMBL/GenBank/DDBJ whole genome shotgun (WGS) entry which is preliminary data.</text>
</comment>
<dbReference type="InterPro" id="IPR012675">
    <property type="entry name" value="Beta-grasp_dom_sf"/>
</dbReference>
<name>T1AAE3_9ZZZZ</name>
<dbReference type="EMBL" id="AUZY01006549">
    <property type="protein sequence ID" value="EQD54007.1"/>
    <property type="molecule type" value="Genomic_DNA"/>
</dbReference>
<dbReference type="PANTHER" id="PTHR38031">
    <property type="entry name" value="SULFUR CARRIER PROTEIN SLR0821-RELATED"/>
    <property type="match status" value="1"/>
</dbReference>
<proteinExistence type="predicted"/>
<dbReference type="AlphaFoldDB" id="T1AAE3"/>
<protein>
    <submittedName>
        <fullName evidence="1">ThiamineS</fullName>
    </submittedName>
</protein>